<dbReference type="InterPro" id="IPR046533">
    <property type="entry name" value="DUF6598"/>
</dbReference>
<accession>A0A6G1E0F8</accession>
<dbReference type="EMBL" id="SPHZ02000005">
    <property type="protein sequence ID" value="KAF0918595.1"/>
    <property type="molecule type" value="Genomic_DNA"/>
</dbReference>
<protein>
    <recommendedName>
        <fullName evidence="1">DUF6598 domain-containing protein</fullName>
    </recommendedName>
</protein>
<name>A0A6G1E0F8_9ORYZ</name>
<evidence type="ECO:0000313" key="2">
    <source>
        <dbReference type="EMBL" id="KAF0918595.1"/>
    </source>
</evidence>
<reference evidence="2 3" key="1">
    <citation type="submission" date="2019-11" db="EMBL/GenBank/DDBJ databases">
        <title>Whole genome sequence of Oryza granulata.</title>
        <authorList>
            <person name="Li W."/>
        </authorList>
    </citation>
    <scope>NUCLEOTIDE SEQUENCE [LARGE SCALE GENOMIC DNA]</scope>
    <source>
        <strain evidence="3">cv. Menghai</strain>
        <tissue evidence="2">Leaf</tissue>
    </source>
</reference>
<gene>
    <name evidence="2" type="ORF">E2562_025180</name>
</gene>
<evidence type="ECO:0000313" key="3">
    <source>
        <dbReference type="Proteomes" id="UP000479710"/>
    </source>
</evidence>
<sequence length="174" mass="20070">MADDGDCVNLEPFFYDEAATVAEAAVAAERRERERQEKAREKEALAKRWAAHKAVLESIREYDADEERYIYTRYHYKDMSDFDLDEESHLAPTRFTDTTYRPGQALGFLCNMINLLAVRIILPFDDDDGVVFPISVYGSVIARDHLDLKCVPLFRRSRDDPQLIASEPQRMSCP</sequence>
<dbReference type="Pfam" id="PF20241">
    <property type="entry name" value="DUF6598"/>
    <property type="match status" value="1"/>
</dbReference>
<dbReference type="Proteomes" id="UP000479710">
    <property type="component" value="Unassembled WGS sequence"/>
</dbReference>
<evidence type="ECO:0000259" key="1">
    <source>
        <dbReference type="Pfam" id="PF20241"/>
    </source>
</evidence>
<keyword evidence="3" id="KW-1185">Reference proteome</keyword>
<dbReference type="PANTHER" id="PTHR33065:SF206">
    <property type="entry name" value="OS12G0619700 PROTEIN"/>
    <property type="match status" value="1"/>
</dbReference>
<organism evidence="2 3">
    <name type="scientific">Oryza meyeriana var. granulata</name>
    <dbReference type="NCBI Taxonomy" id="110450"/>
    <lineage>
        <taxon>Eukaryota</taxon>
        <taxon>Viridiplantae</taxon>
        <taxon>Streptophyta</taxon>
        <taxon>Embryophyta</taxon>
        <taxon>Tracheophyta</taxon>
        <taxon>Spermatophyta</taxon>
        <taxon>Magnoliopsida</taxon>
        <taxon>Liliopsida</taxon>
        <taxon>Poales</taxon>
        <taxon>Poaceae</taxon>
        <taxon>BOP clade</taxon>
        <taxon>Oryzoideae</taxon>
        <taxon>Oryzeae</taxon>
        <taxon>Oryzinae</taxon>
        <taxon>Oryza</taxon>
        <taxon>Oryza meyeriana</taxon>
    </lineage>
</organism>
<comment type="caution">
    <text evidence="2">The sequence shown here is derived from an EMBL/GenBank/DDBJ whole genome shotgun (WGS) entry which is preliminary data.</text>
</comment>
<dbReference type="AlphaFoldDB" id="A0A6G1E0F8"/>
<dbReference type="OrthoDB" id="694865at2759"/>
<dbReference type="PANTHER" id="PTHR33065">
    <property type="entry name" value="OS07G0486400 PROTEIN"/>
    <property type="match status" value="1"/>
</dbReference>
<proteinExistence type="predicted"/>
<feature type="domain" description="DUF6598" evidence="1">
    <location>
        <begin position="112"/>
        <end position="168"/>
    </location>
</feature>